<accession>A0A9P6Y6G9</accession>
<name>A0A9P6Y6G9_RHIOR</name>
<proteinExistence type="predicted"/>
<gene>
    <name evidence="1" type="ORF">G6F51_008418</name>
</gene>
<dbReference type="AlphaFoldDB" id="A0A9P6Y6G9"/>
<dbReference type="OrthoDB" id="2221180at2759"/>
<organism evidence="1 2">
    <name type="scientific">Rhizopus oryzae</name>
    <name type="common">Mucormycosis agent</name>
    <name type="synonym">Rhizopus arrhizus var. delemar</name>
    <dbReference type="NCBI Taxonomy" id="64495"/>
    <lineage>
        <taxon>Eukaryota</taxon>
        <taxon>Fungi</taxon>
        <taxon>Fungi incertae sedis</taxon>
        <taxon>Mucoromycota</taxon>
        <taxon>Mucoromycotina</taxon>
        <taxon>Mucoromycetes</taxon>
        <taxon>Mucorales</taxon>
        <taxon>Mucorineae</taxon>
        <taxon>Rhizopodaceae</taxon>
        <taxon>Rhizopus</taxon>
    </lineage>
</organism>
<comment type="caution">
    <text evidence="1">The sequence shown here is derived from an EMBL/GenBank/DDBJ whole genome shotgun (WGS) entry which is preliminary data.</text>
</comment>
<evidence type="ECO:0000313" key="1">
    <source>
        <dbReference type="EMBL" id="KAG1540611.1"/>
    </source>
</evidence>
<sequence length="142" mass="16508">MHWEFDSKETIDLEECLDTPLAPWETAVELPAAKESACSLVHSPPSHVEQDEPKKTMPAKRSFKSLKNQIILSWKQKRTESHMSIRLQKRQNSTASLPVKKNKMFLLRRFSDQDVQIDKKKSFNKTEAIQKLKSFSLKLKRA</sequence>
<protein>
    <submittedName>
        <fullName evidence="1">Uncharacterized protein</fullName>
    </submittedName>
</protein>
<dbReference type="Proteomes" id="UP000717996">
    <property type="component" value="Unassembled WGS sequence"/>
</dbReference>
<evidence type="ECO:0000313" key="2">
    <source>
        <dbReference type="Proteomes" id="UP000717996"/>
    </source>
</evidence>
<dbReference type="EMBL" id="JAANIT010001378">
    <property type="protein sequence ID" value="KAG1540611.1"/>
    <property type="molecule type" value="Genomic_DNA"/>
</dbReference>
<reference evidence="1" key="1">
    <citation type="journal article" date="2020" name="Microb. Genom.">
        <title>Genetic diversity of clinical and environmental Mucorales isolates obtained from an investigation of mucormycosis cases among solid organ transplant recipients.</title>
        <authorList>
            <person name="Nguyen M.H."/>
            <person name="Kaul D."/>
            <person name="Muto C."/>
            <person name="Cheng S.J."/>
            <person name="Richter R.A."/>
            <person name="Bruno V.M."/>
            <person name="Liu G."/>
            <person name="Beyhan S."/>
            <person name="Sundermann A.J."/>
            <person name="Mounaud S."/>
            <person name="Pasculle A.W."/>
            <person name="Nierman W.C."/>
            <person name="Driscoll E."/>
            <person name="Cumbie R."/>
            <person name="Clancy C.J."/>
            <person name="Dupont C.L."/>
        </authorList>
    </citation>
    <scope>NUCLEOTIDE SEQUENCE</scope>
    <source>
        <strain evidence="1">GL16</strain>
    </source>
</reference>